<dbReference type="InterPro" id="IPR036282">
    <property type="entry name" value="Glutathione-S-Trfase_C_sf"/>
</dbReference>
<feature type="region of interest" description="Disordered" evidence="2">
    <location>
        <begin position="207"/>
        <end position="233"/>
    </location>
</feature>
<dbReference type="OrthoDB" id="509852at2"/>
<dbReference type="InterPro" id="IPR010987">
    <property type="entry name" value="Glutathione-S-Trfase_C-like"/>
</dbReference>
<dbReference type="GO" id="GO:0006749">
    <property type="term" value="P:glutathione metabolic process"/>
    <property type="evidence" value="ECO:0007669"/>
    <property type="project" value="TreeGrafter"/>
</dbReference>
<dbReference type="SFLD" id="SFLDG00358">
    <property type="entry name" value="Main_(cytGST)"/>
    <property type="match status" value="1"/>
</dbReference>
<evidence type="ECO:0000313" key="6">
    <source>
        <dbReference type="Proteomes" id="UP000244902"/>
    </source>
</evidence>
<organism evidence="5 6">
    <name type="scientific">Parazoarcus communis</name>
    <dbReference type="NCBI Taxonomy" id="41977"/>
    <lineage>
        <taxon>Bacteria</taxon>
        <taxon>Pseudomonadati</taxon>
        <taxon>Pseudomonadota</taxon>
        <taxon>Betaproteobacteria</taxon>
        <taxon>Rhodocyclales</taxon>
        <taxon>Zoogloeaceae</taxon>
        <taxon>Parazoarcus</taxon>
    </lineage>
</organism>
<dbReference type="NCBIfam" id="TIGR01262">
    <property type="entry name" value="maiA"/>
    <property type="match status" value="1"/>
</dbReference>
<dbReference type="Gene3D" id="1.20.1050.10">
    <property type="match status" value="1"/>
</dbReference>
<dbReference type="AlphaFoldDB" id="A0A2U8H6E6"/>
<evidence type="ECO:0000256" key="2">
    <source>
        <dbReference type="SAM" id="MobiDB-lite"/>
    </source>
</evidence>
<dbReference type="InterPro" id="IPR040079">
    <property type="entry name" value="Glutathione_S-Trfase"/>
</dbReference>
<dbReference type="SUPFAM" id="SSF47616">
    <property type="entry name" value="GST C-terminal domain-like"/>
    <property type="match status" value="1"/>
</dbReference>
<protein>
    <submittedName>
        <fullName evidence="5">Maleylacetoacetate isomerase</fullName>
    </submittedName>
</protein>
<dbReference type="Gene3D" id="3.40.30.10">
    <property type="entry name" value="Glutaredoxin"/>
    <property type="match status" value="1"/>
</dbReference>
<feature type="domain" description="GST C-terminal" evidence="4">
    <location>
        <begin position="86"/>
        <end position="214"/>
    </location>
</feature>
<dbReference type="PROSITE" id="PS50404">
    <property type="entry name" value="GST_NTER"/>
    <property type="match status" value="1"/>
</dbReference>
<dbReference type="SFLD" id="SFLDS00019">
    <property type="entry name" value="Glutathione_Transferase_(cytos"/>
    <property type="match status" value="1"/>
</dbReference>
<dbReference type="SUPFAM" id="SSF52833">
    <property type="entry name" value="Thioredoxin-like"/>
    <property type="match status" value="1"/>
</dbReference>
<dbReference type="FunFam" id="1.20.1050.10:FF:000010">
    <property type="entry name" value="Maleylacetoacetate isomerase isoform 1"/>
    <property type="match status" value="1"/>
</dbReference>
<dbReference type="PROSITE" id="PS50405">
    <property type="entry name" value="GST_CTER"/>
    <property type="match status" value="1"/>
</dbReference>
<keyword evidence="5" id="KW-0413">Isomerase</keyword>
<dbReference type="CDD" id="cd03191">
    <property type="entry name" value="GST_C_Zeta"/>
    <property type="match status" value="1"/>
</dbReference>
<dbReference type="InterPro" id="IPR005955">
    <property type="entry name" value="GST_Zeta"/>
</dbReference>
<evidence type="ECO:0000259" key="4">
    <source>
        <dbReference type="PROSITE" id="PS50405"/>
    </source>
</evidence>
<dbReference type="GO" id="GO:0006559">
    <property type="term" value="P:L-phenylalanine catabolic process"/>
    <property type="evidence" value="ECO:0007669"/>
    <property type="project" value="TreeGrafter"/>
</dbReference>
<feature type="compositionally biased region" description="Basic and acidic residues" evidence="2">
    <location>
        <begin position="221"/>
        <end position="233"/>
    </location>
</feature>
<dbReference type="InterPro" id="IPR034333">
    <property type="entry name" value="GST_Zeta_N"/>
</dbReference>
<gene>
    <name evidence="5" type="primary">maiA</name>
    <name evidence="5" type="ORF">CEW87_19760</name>
</gene>
<evidence type="ECO:0000256" key="1">
    <source>
        <dbReference type="ARBA" id="ARBA00010007"/>
    </source>
</evidence>
<dbReference type="EMBL" id="CP022188">
    <property type="protein sequence ID" value="AWI81401.1"/>
    <property type="molecule type" value="Genomic_DNA"/>
</dbReference>
<name>A0A2U8H6E6_9RHOO</name>
<dbReference type="Proteomes" id="UP000244902">
    <property type="component" value="Chromosome"/>
</dbReference>
<dbReference type="Pfam" id="PF13410">
    <property type="entry name" value="GST_C_2"/>
    <property type="match status" value="1"/>
</dbReference>
<dbReference type="PANTHER" id="PTHR42673:SF4">
    <property type="entry name" value="MALEYLACETOACETATE ISOMERASE"/>
    <property type="match status" value="1"/>
</dbReference>
<dbReference type="InterPro" id="IPR036249">
    <property type="entry name" value="Thioredoxin-like_sf"/>
</dbReference>
<dbReference type="Pfam" id="PF13409">
    <property type="entry name" value="GST_N_2"/>
    <property type="match status" value="1"/>
</dbReference>
<dbReference type="PANTHER" id="PTHR42673">
    <property type="entry name" value="MALEYLACETOACETATE ISOMERASE"/>
    <property type="match status" value="1"/>
</dbReference>
<sequence>MLTIHNFFRSGTSHRLRIALNLKEIEYEYVAVDLRTEAHLGAAFKAVNPQQLVPALVDGDLTLIQSPAIIEWLEERHPAPALLPSDPDDRARVRAMAAIVGCDVHPINNRRILEYLRKTLGCDEAAVLAWCNTWITAGFDALETMLAADTRRGSFCFGNAPSLADVYLVPQVESARRFNVDLTPYPNIVAVDRACAELEAFRLAAPGVQPDAPGASPPEQDLYRHEQQQRRQT</sequence>
<proteinExistence type="inferred from homology"/>
<dbReference type="InterPro" id="IPR004045">
    <property type="entry name" value="Glutathione_S-Trfase_N"/>
</dbReference>
<dbReference type="GO" id="GO:0016034">
    <property type="term" value="F:maleylacetoacetate isomerase activity"/>
    <property type="evidence" value="ECO:0007669"/>
    <property type="project" value="TreeGrafter"/>
</dbReference>
<evidence type="ECO:0000259" key="3">
    <source>
        <dbReference type="PROSITE" id="PS50404"/>
    </source>
</evidence>
<accession>A0A2U8H6E6</accession>
<comment type="similarity">
    <text evidence="1">Belongs to the GST superfamily. Zeta family.</text>
</comment>
<feature type="domain" description="GST N-terminal" evidence="3">
    <location>
        <begin position="1"/>
        <end position="81"/>
    </location>
</feature>
<dbReference type="CDD" id="cd03042">
    <property type="entry name" value="GST_N_Zeta"/>
    <property type="match status" value="1"/>
</dbReference>
<dbReference type="GO" id="GO:0005737">
    <property type="term" value="C:cytoplasm"/>
    <property type="evidence" value="ECO:0007669"/>
    <property type="project" value="InterPro"/>
</dbReference>
<evidence type="ECO:0000313" key="5">
    <source>
        <dbReference type="EMBL" id="AWI81401.1"/>
    </source>
</evidence>
<dbReference type="InterPro" id="IPR034330">
    <property type="entry name" value="GST_Zeta_C"/>
</dbReference>
<dbReference type="GO" id="GO:0004364">
    <property type="term" value="F:glutathione transferase activity"/>
    <property type="evidence" value="ECO:0007669"/>
    <property type="project" value="TreeGrafter"/>
</dbReference>
<reference evidence="5 6" key="1">
    <citation type="submission" date="2017-06" db="EMBL/GenBank/DDBJ databases">
        <title>Azoarcus sp. TSNA42 complete genome sequence.</title>
        <authorList>
            <person name="Woo J.-H."/>
            <person name="Kim H.-S."/>
        </authorList>
    </citation>
    <scope>NUCLEOTIDE SEQUENCE [LARGE SCALE GENOMIC DNA]</scope>
    <source>
        <strain evidence="5 6">TSNA42</strain>
    </source>
</reference>